<evidence type="ECO:0000256" key="1">
    <source>
        <dbReference type="SAM" id="Phobius"/>
    </source>
</evidence>
<dbReference type="RefSeq" id="WP_317137572.1">
    <property type="nucleotide sequence ID" value="NZ_CP043875.1"/>
</dbReference>
<dbReference type="EMBL" id="CP043875">
    <property type="protein sequence ID" value="WOF15998.1"/>
    <property type="molecule type" value="Genomic_DNA"/>
</dbReference>
<keyword evidence="1" id="KW-1133">Transmembrane helix</keyword>
<feature type="transmembrane region" description="Helical" evidence="1">
    <location>
        <begin position="31"/>
        <end position="55"/>
    </location>
</feature>
<evidence type="ECO:0000313" key="2">
    <source>
        <dbReference type="EMBL" id="WOF15998.1"/>
    </source>
</evidence>
<sequence length="69" mass="7754">MKIISPVEALVNSGNADLIVISANSFYCPYWFLNLSLFSVFLLGLIIGFGSVYGWKQLFFKLMTIFSHA</sequence>
<gene>
    <name evidence="2" type="ORF">F1737_04410</name>
</gene>
<proteinExistence type="predicted"/>
<evidence type="ECO:0000313" key="3">
    <source>
        <dbReference type="Proteomes" id="UP001301797"/>
    </source>
</evidence>
<accession>A0AA97FDF6</accession>
<dbReference type="AlphaFoldDB" id="A0AA97FDF6"/>
<name>A0AA97FDF6_9EURY</name>
<keyword evidence="1" id="KW-0812">Transmembrane</keyword>
<keyword evidence="1" id="KW-0472">Membrane</keyword>
<reference evidence="2 3" key="1">
    <citation type="submission" date="2019-09" db="EMBL/GenBank/DDBJ databases">
        <title>The complete genome of Methanoplanus sp. FWC-SCC4.</title>
        <authorList>
            <person name="Chen S.-C."/>
            <person name="Zhou Y.-Z."/>
            <person name="Lai M.-C."/>
        </authorList>
    </citation>
    <scope>NUCLEOTIDE SEQUENCE [LARGE SCALE GENOMIC DNA]</scope>
    <source>
        <strain evidence="2 3">FWC-SCC4</strain>
    </source>
</reference>
<protein>
    <submittedName>
        <fullName evidence="2">Uncharacterized protein</fullName>
    </submittedName>
</protein>
<dbReference type="Proteomes" id="UP001301797">
    <property type="component" value="Chromosome"/>
</dbReference>
<organism evidence="2 3">
    <name type="scientific">Methanochimaera problematica</name>
    <dbReference type="NCBI Taxonomy" id="2609417"/>
    <lineage>
        <taxon>Archaea</taxon>
        <taxon>Methanobacteriati</taxon>
        <taxon>Methanobacteriota</taxon>
        <taxon>Stenosarchaea group</taxon>
        <taxon>Methanomicrobia</taxon>
        <taxon>Methanomicrobiales</taxon>
        <taxon>Methanomicrobiaceae</taxon>
        <taxon>Methanochimaera</taxon>
    </lineage>
</organism>
<keyword evidence="3" id="KW-1185">Reference proteome</keyword>
<dbReference type="GeneID" id="85229390"/>
<dbReference type="KEGG" id="mefw:F1737_04410"/>